<organism evidence="2 3">
    <name type="scientific">Phytophthora cactorum</name>
    <dbReference type="NCBI Taxonomy" id="29920"/>
    <lineage>
        <taxon>Eukaryota</taxon>
        <taxon>Sar</taxon>
        <taxon>Stramenopiles</taxon>
        <taxon>Oomycota</taxon>
        <taxon>Peronosporomycetes</taxon>
        <taxon>Peronosporales</taxon>
        <taxon>Peronosporaceae</taxon>
        <taxon>Phytophthora</taxon>
    </lineage>
</organism>
<comment type="caution">
    <text evidence="2">The sequence shown here is derived from an EMBL/GenBank/DDBJ whole genome shotgun (WGS) entry which is preliminary data.</text>
</comment>
<evidence type="ECO:0000313" key="2">
    <source>
        <dbReference type="EMBL" id="KAG3221037.1"/>
    </source>
</evidence>
<sequence length="206" mass="23148">MTAAAILRIGCLDSVALSRFVDSRAPGHHIFMDASDRGLCALWPARKEYLQVEFDEEELQQIEKGNVIGADELSINIRELMRGVFAPVVWASKWSQAVPDYHTHIRFWIDKSSAVCWANRRSSRNPFAQMLLRLIALLDVQHNFYSSARHIAGCDNVMADAGSRVGVIRAALGDLFSHVVCLDTGQSPIEPKELWKLWELGSELEL</sequence>
<gene>
    <name evidence="1" type="ORF">PC117_g9699</name>
    <name evidence="2" type="ORF">PC129_g8229</name>
</gene>
<dbReference type="Proteomes" id="UP000760860">
    <property type="component" value="Unassembled WGS sequence"/>
</dbReference>
<dbReference type="EMBL" id="RCMV01000236">
    <property type="protein sequence ID" value="KAG3221037.1"/>
    <property type="molecule type" value="Genomic_DNA"/>
</dbReference>
<evidence type="ECO:0000313" key="1">
    <source>
        <dbReference type="EMBL" id="KAG2942667.1"/>
    </source>
</evidence>
<reference evidence="2" key="1">
    <citation type="submission" date="2018-05" db="EMBL/GenBank/DDBJ databases">
        <title>Effector identification in a new, highly contiguous assembly of the strawberry crown rot pathogen Phytophthora cactorum.</title>
        <authorList>
            <person name="Armitage A.D."/>
            <person name="Nellist C.F."/>
            <person name="Bates H."/>
            <person name="Vickerstaff R.J."/>
            <person name="Harrison R.J."/>
        </authorList>
    </citation>
    <scope>NUCLEOTIDE SEQUENCE</scope>
    <source>
        <strain evidence="1">4040</strain>
        <strain evidence="2">P421</strain>
    </source>
</reference>
<protein>
    <submittedName>
        <fullName evidence="2">Uncharacterized protein</fullName>
    </submittedName>
</protein>
<evidence type="ECO:0000313" key="3">
    <source>
        <dbReference type="Proteomes" id="UP000760860"/>
    </source>
</evidence>
<proteinExistence type="predicted"/>
<dbReference type="Proteomes" id="UP000736787">
    <property type="component" value="Unassembled WGS sequence"/>
</dbReference>
<dbReference type="EMBL" id="RCMK01000226">
    <property type="protein sequence ID" value="KAG2942667.1"/>
    <property type="molecule type" value="Genomic_DNA"/>
</dbReference>
<accession>A0A8T1I9A9</accession>
<dbReference type="AlphaFoldDB" id="A0A8T1I9A9"/>
<name>A0A8T1I9A9_9STRA</name>
<dbReference type="VEuPathDB" id="FungiDB:PC110_g1440"/>